<reference evidence="1 2" key="1">
    <citation type="submission" date="2024-03" db="EMBL/GenBank/DDBJ databases">
        <title>Human intestinal bacterial collection.</title>
        <authorList>
            <person name="Pauvert C."/>
            <person name="Hitch T.C.A."/>
            <person name="Clavel T."/>
        </authorList>
    </citation>
    <scope>NUCLEOTIDE SEQUENCE [LARGE SCALE GENOMIC DNA]</scope>
    <source>
        <strain evidence="1 2">CLA-AA-H78B</strain>
    </source>
</reference>
<sequence length="232" mass="27564">MSNHIYGVTVFLSLIDIVNNLSFHIMEKHLKKYLQSGEIARVGRNAYCVRGNLRDYKYDYSDLSIHIAKILNDEFYDLDFRISELYQMNCFLNHQIAHNVIFVFVEKELSTSAFERLKKEYAGNILINPTEDDFFNYRRDDMIVVRNLLTESPKGKNEVWHTDLEKMLVDIFSENLIKATFSESEFPTIYEEAFGSYIIDESQMFRYAKRRKSDGRIKRFIQEETDVELRLE</sequence>
<dbReference type="InterPro" id="IPR046484">
    <property type="entry name" value="DUF6577"/>
</dbReference>
<name>A0ABV1HZI6_9FIRM</name>
<dbReference type="EMBL" id="JBBMFC010000005">
    <property type="protein sequence ID" value="MEQ2577985.1"/>
    <property type="molecule type" value="Genomic_DNA"/>
</dbReference>
<dbReference type="RefSeq" id="WP_349143866.1">
    <property type="nucleotide sequence ID" value="NZ_JBBMFC010000005.1"/>
</dbReference>
<comment type="caution">
    <text evidence="1">The sequence shown here is derived from an EMBL/GenBank/DDBJ whole genome shotgun (WGS) entry which is preliminary data.</text>
</comment>
<organism evidence="1 2">
    <name type="scientific">Hominiventricola aquisgranensis</name>
    <dbReference type="NCBI Taxonomy" id="3133164"/>
    <lineage>
        <taxon>Bacteria</taxon>
        <taxon>Bacillati</taxon>
        <taxon>Bacillota</taxon>
        <taxon>Clostridia</taxon>
        <taxon>Lachnospirales</taxon>
        <taxon>Lachnospiraceae</taxon>
        <taxon>Hominiventricola</taxon>
    </lineage>
</organism>
<keyword evidence="2" id="KW-1185">Reference proteome</keyword>
<evidence type="ECO:0000313" key="1">
    <source>
        <dbReference type="EMBL" id="MEQ2577985.1"/>
    </source>
</evidence>
<dbReference type="Pfam" id="PF20217">
    <property type="entry name" value="DUF6577"/>
    <property type="match status" value="1"/>
</dbReference>
<protein>
    <submittedName>
        <fullName evidence="1">DUF6577 family protein</fullName>
    </submittedName>
</protein>
<proteinExistence type="predicted"/>
<gene>
    <name evidence="1" type="ORF">WMO62_03885</name>
</gene>
<accession>A0ABV1HZI6</accession>
<dbReference type="Proteomes" id="UP001470288">
    <property type="component" value="Unassembled WGS sequence"/>
</dbReference>
<evidence type="ECO:0000313" key="2">
    <source>
        <dbReference type="Proteomes" id="UP001470288"/>
    </source>
</evidence>